<protein>
    <recommendedName>
        <fullName evidence="6">Terpene synthase</fullName>
        <ecNumber evidence="6">4.2.3.-</ecNumber>
    </recommendedName>
</protein>
<dbReference type="SFLD" id="SFLDS00005">
    <property type="entry name" value="Isoprenoid_Synthase_Type_I"/>
    <property type="match status" value="1"/>
</dbReference>
<organism evidence="7 8">
    <name type="scientific">Marasmius crinis-equi</name>
    <dbReference type="NCBI Taxonomy" id="585013"/>
    <lineage>
        <taxon>Eukaryota</taxon>
        <taxon>Fungi</taxon>
        <taxon>Dikarya</taxon>
        <taxon>Basidiomycota</taxon>
        <taxon>Agaricomycotina</taxon>
        <taxon>Agaricomycetes</taxon>
        <taxon>Agaricomycetidae</taxon>
        <taxon>Agaricales</taxon>
        <taxon>Marasmiineae</taxon>
        <taxon>Marasmiaceae</taxon>
        <taxon>Marasmius</taxon>
    </lineage>
</organism>
<evidence type="ECO:0000256" key="3">
    <source>
        <dbReference type="ARBA" id="ARBA00022723"/>
    </source>
</evidence>
<evidence type="ECO:0000256" key="4">
    <source>
        <dbReference type="ARBA" id="ARBA00022842"/>
    </source>
</evidence>
<proteinExistence type="inferred from homology"/>
<comment type="similarity">
    <text evidence="2 6">Belongs to the terpene synthase family.</text>
</comment>
<accession>A0ABR3ESD5</accession>
<dbReference type="Proteomes" id="UP001465976">
    <property type="component" value="Unassembled WGS sequence"/>
</dbReference>
<evidence type="ECO:0000256" key="1">
    <source>
        <dbReference type="ARBA" id="ARBA00001946"/>
    </source>
</evidence>
<keyword evidence="4 6" id="KW-0460">Magnesium</keyword>
<comment type="caution">
    <text evidence="7">The sequence shown here is derived from an EMBL/GenBank/DDBJ whole genome shotgun (WGS) entry which is preliminary data.</text>
</comment>
<dbReference type="EMBL" id="JBAHYK010002119">
    <property type="protein sequence ID" value="KAL0565794.1"/>
    <property type="molecule type" value="Genomic_DNA"/>
</dbReference>
<reference evidence="7 8" key="1">
    <citation type="submission" date="2024-02" db="EMBL/GenBank/DDBJ databases">
        <title>A draft genome for the cacao thread blight pathogen Marasmius crinis-equi.</title>
        <authorList>
            <person name="Cohen S.P."/>
            <person name="Baruah I.K."/>
            <person name="Amoako-Attah I."/>
            <person name="Bukari Y."/>
            <person name="Meinhardt L.W."/>
            <person name="Bailey B.A."/>
        </authorList>
    </citation>
    <scope>NUCLEOTIDE SEQUENCE [LARGE SCALE GENOMIC DNA]</scope>
    <source>
        <strain evidence="7 8">GH-76</strain>
    </source>
</reference>
<dbReference type="PANTHER" id="PTHR35201">
    <property type="entry name" value="TERPENE SYNTHASE"/>
    <property type="match status" value="1"/>
</dbReference>
<dbReference type="Gene3D" id="1.10.600.10">
    <property type="entry name" value="Farnesyl Diphosphate Synthase"/>
    <property type="match status" value="1"/>
</dbReference>
<dbReference type="PANTHER" id="PTHR35201:SF4">
    <property type="entry name" value="BETA-PINACENE SYNTHASE-RELATED"/>
    <property type="match status" value="1"/>
</dbReference>
<gene>
    <name evidence="7" type="ORF">V5O48_016225</name>
</gene>
<evidence type="ECO:0000313" key="8">
    <source>
        <dbReference type="Proteomes" id="UP001465976"/>
    </source>
</evidence>
<dbReference type="InterPro" id="IPR034686">
    <property type="entry name" value="Terpene_cyclase-like_2"/>
</dbReference>
<dbReference type="SUPFAM" id="SSF48576">
    <property type="entry name" value="Terpenoid synthases"/>
    <property type="match status" value="1"/>
</dbReference>
<dbReference type="InterPro" id="IPR008949">
    <property type="entry name" value="Isoprenoid_synthase_dom_sf"/>
</dbReference>
<evidence type="ECO:0000256" key="6">
    <source>
        <dbReference type="RuleBase" id="RU366034"/>
    </source>
</evidence>
<comment type="cofactor">
    <cofactor evidence="1 6">
        <name>Mg(2+)</name>
        <dbReference type="ChEBI" id="CHEBI:18420"/>
    </cofactor>
</comment>
<name>A0ABR3ESD5_9AGAR</name>
<dbReference type="Pfam" id="PF19086">
    <property type="entry name" value="Terpene_syn_C_2"/>
    <property type="match status" value="1"/>
</dbReference>
<evidence type="ECO:0000256" key="5">
    <source>
        <dbReference type="ARBA" id="ARBA00023239"/>
    </source>
</evidence>
<keyword evidence="5 6" id="KW-0456">Lyase</keyword>
<dbReference type="SFLD" id="SFLDG01020">
    <property type="entry name" value="Terpene_Cyclase_Like_2"/>
    <property type="match status" value="1"/>
</dbReference>
<sequence length="381" mass="43433">MATPLNVRYDLPLVLRDWPWQRRLNPYHETCKGESATWIRSFGAFDQRSQRAFERCDFALLASLAYPLLNKDGNRIGCDLMNFVFVIDEYTDVASAGEARHLCDLIMDGLRNPETPRPTGEWVGGEIARKFWENAIKTGTLSFQRRFLQTFEDYLDGVVEQAIDRNKCRIHDIETYFHIRRKTIGAFPAFAVLEIHMDLPDEVISNPVIERMTVLAVDMIILSNDICSYNVEQARGDDSHNIIRVLMDLHHTDITGALEYVAGLHDRVSHEFLALFSNIPTFGDPKLDVEVSTYVDGLGNWVRANDCWSFESHRYFGNQGLEIQETRVVELLPKVQPQKSKNIGTSVCEGIKATMYYLYNCVFGTSQAREVVPPAASEIVV</sequence>
<keyword evidence="3 6" id="KW-0479">Metal-binding</keyword>
<keyword evidence="8" id="KW-1185">Reference proteome</keyword>
<evidence type="ECO:0000313" key="7">
    <source>
        <dbReference type="EMBL" id="KAL0565794.1"/>
    </source>
</evidence>
<evidence type="ECO:0000256" key="2">
    <source>
        <dbReference type="ARBA" id="ARBA00006333"/>
    </source>
</evidence>
<dbReference type="EC" id="4.2.3.-" evidence="6"/>